<feature type="transmembrane region" description="Helical" evidence="9">
    <location>
        <begin position="94"/>
        <end position="117"/>
    </location>
</feature>
<evidence type="ECO:0000256" key="4">
    <source>
        <dbReference type="ARBA" id="ARBA00022519"/>
    </source>
</evidence>
<comment type="subcellular location">
    <subcellularLocation>
        <location evidence="1 9">Cell inner membrane</location>
        <topology evidence="1 9">Multi-pass membrane protein</topology>
    </subcellularLocation>
</comment>
<comment type="subunit">
    <text evidence="9">The complex comprises the extracytoplasmic solute receptor protein and the two transmembrane proteins.</text>
</comment>
<keyword evidence="2 9" id="KW-0813">Transport</keyword>
<name>A0ABZ1CN88_9PROT</name>
<dbReference type="PANTHER" id="PTHR35011:SF2">
    <property type="entry name" value="2,3-DIKETO-L-GULONATE TRAP TRANSPORTER SMALL PERMEASE PROTEIN YIAM"/>
    <property type="match status" value="1"/>
</dbReference>
<organism evidence="11 12">
    <name type="scientific">Thiobacillus sedimenti</name>
    <dbReference type="NCBI Taxonomy" id="3110231"/>
    <lineage>
        <taxon>Bacteria</taxon>
        <taxon>Pseudomonadati</taxon>
        <taxon>Pseudomonadota</taxon>
        <taxon>Betaproteobacteria</taxon>
        <taxon>Nitrosomonadales</taxon>
        <taxon>Thiobacillaceae</taxon>
        <taxon>Thiobacillus</taxon>
    </lineage>
</organism>
<evidence type="ECO:0000256" key="3">
    <source>
        <dbReference type="ARBA" id="ARBA00022475"/>
    </source>
</evidence>
<keyword evidence="5 9" id="KW-0812">Transmembrane</keyword>
<proteinExistence type="inferred from homology"/>
<feature type="domain" description="Tripartite ATP-independent periplasmic transporters DctQ component" evidence="10">
    <location>
        <begin position="30"/>
        <end position="154"/>
    </location>
</feature>
<comment type="similarity">
    <text evidence="8 9">Belongs to the TRAP transporter small permease family.</text>
</comment>
<comment type="function">
    <text evidence="9">Part of the tripartite ATP-independent periplasmic (TRAP) transport system.</text>
</comment>
<accession>A0ABZ1CN88</accession>
<dbReference type="Pfam" id="PF04290">
    <property type="entry name" value="DctQ"/>
    <property type="match status" value="1"/>
</dbReference>
<reference evidence="11 12" key="1">
    <citation type="submission" date="2023-12" db="EMBL/GenBank/DDBJ databases">
        <title>Thiobacillus sedimentum sp. nov., a chemolithoautotrophic sulfur-oxidizing bacterium isolated from freshwater sediment.</title>
        <authorList>
            <person name="Luo J."/>
            <person name="Dai C."/>
        </authorList>
    </citation>
    <scope>NUCLEOTIDE SEQUENCE [LARGE SCALE GENOMIC DNA]</scope>
    <source>
        <strain evidence="11 12">SCUT-2</strain>
    </source>
</reference>
<evidence type="ECO:0000256" key="7">
    <source>
        <dbReference type="ARBA" id="ARBA00023136"/>
    </source>
</evidence>
<protein>
    <recommendedName>
        <fullName evidence="9">TRAP transporter small permease protein</fullName>
    </recommendedName>
</protein>
<evidence type="ECO:0000256" key="2">
    <source>
        <dbReference type="ARBA" id="ARBA00022448"/>
    </source>
</evidence>
<dbReference type="Proteomes" id="UP001334732">
    <property type="component" value="Chromosome"/>
</dbReference>
<dbReference type="InterPro" id="IPR055348">
    <property type="entry name" value="DctQ"/>
</dbReference>
<evidence type="ECO:0000256" key="9">
    <source>
        <dbReference type="RuleBase" id="RU369079"/>
    </source>
</evidence>
<gene>
    <name evidence="11" type="ORF">VA613_02695</name>
</gene>
<dbReference type="EMBL" id="CP141769">
    <property type="protein sequence ID" value="WRS39792.1"/>
    <property type="molecule type" value="Genomic_DNA"/>
</dbReference>
<dbReference type="RefSeq" id="WP_324780322.1">
    <property type="nucleotide sequence ID" value="NZ_CP141769.1"/>
</dbReference>
<evidence type="ECO:0000256" key="8">
    <source>
        <dbReference type="ARBA" id="ARBA00038436"/>
    </source>
</evidence>
<keyword evidence="4 9" id="KW-0997">Cell inner membrane</keyword>
<keyword evidence="3" id="KW-1003">Cell membrane</keyword>
<evidence type="ECO:0000256" key="5">
    <source>
        <dbReference type="ARBA" id="ARBA00022692"/>
    </source>
</evidence>
<dbReference type="InterPro" id="IPR007387">
    <property type="entry name" value="TRAP_DctQ"/>
</dbReference>
<evidence type="ECO:0000313" key="11">
    <source>
        <dbReference type="EMBL" id="WRS39792.1"/>
    </source>
</evidence>
<evidence type="ECO:0000256" key="6">
    <source>
        <dbReference type="ARBA" id="ARBA00022989"/>
    </source>
</evidence>
<feature type="transmembrane region" description="Helical" evidence="9">
    <location>
        <begin position="20"/>
        <end position="41"/>
    </location>
</feature>
<feature type="transmembrane region" description="Helical" evidence="9">
    <location>
        <begin position="129"/>
        <end position="151"/>
    </location>
</feature>
<evidence type="ECO:0000313" key="12">
    <source>
        <dbReference type="Proteomes" id="UP001334732"/>
    </source>
</evidence>
<keyword evidence="7 9" id="KW-0472">Membrane</keyword>
<keyword evidence="6 9" id="KW-1133">Transmembrane helix</keyword>
<evidence type="ECO:0000256" key="1">
    <source>
        <dbReference type="ARBA" id="ARBA00004429"/>
    </source>
</evidence>
<evidence type="ECO:0000259" key="10">
    <source>
        <dbReference type="Pfam" id="PF04290"/>
    </source>
</evidence>
<dbReference type="PANTHER" id="PTHR35011">
    <property type="entry name" value="2,3-DIKETO-L-GULONATE TRAP TRANSPORTER SMALL PERMEASE PROTEIN YIAM"/>
    <property type="match status" value="1"/>
</dbReference>
<keyword evidence="12" id="KW-1185">Reference proteome</keyword>
<feature type="transmembrane region" description="Helical" evidence="9">
    <location>
        <begin position="53"/>
        <end position="73"/>
    </location>
</feature>
<sequence>MRAPLRACRRLEAALTRIELATALLAFAAMLGLSVIDIVGRNLFHATLPGGDVLLRHLVLWVALPGAALAVAAQRHLHLDPANLAARPRWRRWTALPFNLGAALVCALLTGAAWAYWQDEWQHAASEGAWLAGMGLILPVSFALLTLHFLLRAALANREDEG</sequence>